<reference evidence="2 3" key="1">
    <citation type="submission" date="2014-06" db="EMBL/GenBank/DDBJ databases">
        <authorList>
            <consortium name="DOE Joint Genome Institute"/>
            <person name="Kuo A."/>
            <person name="Kohler A."/>
            <person name="Nagy L.G."/>
            <person name="Floudas D."/>
            <person name="Copeland A."/>
            <person name="Barry K.W."/>
            <person name="Cichocki N."/>
            <person name="Veneault-Fourrey C."/>
            <person name="LaButti K."/>
            <person name="Lindquist E.A."/>
            <person name="Lipzen A."/>
            <person name="Lundell T."/>
            <person name="Morin E."/>
            <person name="Murat C."/>
            <person name="Sun H."/>
            <person name="Tunlid A."/>
            <person name="Henrissat B."/>
            <person name="Grigoriev I.V."/>
            <person name="Hibbett D.S."/>
            <person name="Martin F."/>
            <person name="Nordberg H.P."/>
            <person name="Cantor M.N."/>
            <person name="Hua S.X."/>
        </authorList>
    </citation>
    <scope>NUCLEOTIDE SEQUENCE [LARGE SCALE GENOMIC DNA]</scope>
    <source>
        <strain evidence="2 3">ATCC 200175</strain>
    </source>
</reference>
<gene>
    <name evidence="2" type="ORF">PAXINDRAFT_15702</name>
</gene>
<dbReference type="HOGENOM" id="CLU_084835_0_0_1"/>
<evidence type="ECO:0000256" key="1">
    <source>
        <dbReference type="SAM" id="MobiDB-lite"/>
    </source>
</evidence>
<name>A0A0C9TVP8_PAXIN</name>
<accession>A0A0C9TVP8</accession>
<dbReference type="EMBL" id="KN819380">
    <property type="protein sequence ID" value="KIJ11396.1"/>
    <property type="molecule type" value="Genomic_DNA"/>
</dbReference>
<feature type="region of interest" description="Disordered" evidence="1">
    <location>
        <begin position="124"/>
        <end position="171"/>
    </location>
</feature>
<dbReference type="Proteomes" id="UP000053647">
    <property type="component" value="Unassembled WGS sequence"/>
</dbReference>
<protein>
    <recommendedName>
        <fullName evidence="4">Retrotransposon gag domain-containing protein</fullName>
    </recommendedName>
</protein>
<evidence type="ECO:0000313" key="3">
    <source>
        <dbReference type="Proteomes" id="UP000053647"/>
    </source>
</evidence>
<organism evidence="2 3">
    <name type="scientific">Paxillus involutus ATCC 200175</name>
    <dbReference type="NCBI Taxonomy" id="664439"/>
    <lineage>
        <taxon>Eukaryota</taxon>
        <taxon>Fungi</taxon>
        <taxon>Dikarya</taxon>
        <taxon>Basidiomycota</taxon>
        <taxon>Agaricomycotina</taxon>
        <taxon>Agaricomycetes</taxon>
        <taxon>Agaricomycetidae</taxon>
        <taxon>Boletales</taxon>
        <taxon>Paxilineae</taxon>
        <taxon>Paxillaceae</taxon>
        <taxon>Paxillus</taxon>
    </lineage>
</organism>
<evidence type="ECO:0000313" key="2">
    <source>
        <dbReference type="EMBL" id="KIJ11396.1"/>
    </source>
</evidence>
<evidence type="ECO:0008006" key="4">
    <source>
        <dbReference type="Google" id="ProtNLM"/>
    </source>
</evidence>
<dbReference type="OrthoDB" id="3195134at2759"/>
<sequence>MRADQAQLDNAGKICAAIHYAALDEAKLWETLELATTVPADWANFITAVKQLYPRCEGPDRYYHSDLHNLVQVYHVKPMKNREELGEYHRKFQKVVAHLISTDRLSSLCEPASLQTAYSPYTYNQPSQTFQQQPASTQPRNSAPHQQPPAQTTTPPTTWDSDEARVSGSWLPDTQNRHMHLLSEPLSLCPLLPISLGIHQ</sequence>
<feature type="compositionally biased region" description="Polar residues" evidence="1">
    <location>
        <begin position="124"/>
        <end position="141"/>
    </location>
</feature>
<feature type="compositionally biased region" description="Low complexity" evidence="1">
    <location>
        <begin position="143"/>
        <end position="158"/>
    </location>
</feature>
<proteinExistence type="predicted"/>
<reference evidence="3" key="2">
    <citation type="submission" date="2015-01" db="EMBL/GenBank/DDBJ databases">
        <title>Evolutionary Origins and Diversification of the Mycorrhizal Mutualists.</title>
        <authorList>
            <consortium name="DOE Joint Genome Institute"/>
            <consortium name="Mycorrhizal Genomics Consortium"/>
            <person name="Kohler A."/>
            <person name="Kuo A."/>
            <person name="Nagy L.G."/>
            <person name="Floudas D."/>
            <person name="Copeland A."/>
            <person name="Barry K.W."/>
            <person name="Cichocki N."/>
            <person name="Veneault-Fourrey C."/>
            <person name="LaButti K."/>
            <person name="Lindquist E.A."/>
            <person name="Lipzen A."/>
            <person name="Lundell T."/>
            <person name="Morin E."/>
            <person name="Murat C."/>
            <person name="Riley R."/>
            <person name="Ohm R."/>
            <person name="Sun H."/>
            <person name="Tunlid A."/>
            <person name="Henrissat B."/>
            <person name="Grigoriev I.V."/>
            <person name="Hibbett D.S."/>
            <person name="Martin F."/>
        </authorList>
    </citation>
    <scope>NUCLEOTIDE SEQUENCE [LARGE SCALE GENOMIC DNA]</scope>
    <source>
        <strain evidence="3">ATCC 200175</strain>
    </source>
</reference>
<keyword evidence="3" id="KW-1185">Reference proteome</keyword>
<dbReference type="AlphaFoldDB" id="A0A0C9TVP8"/>